<keyword evidence="2" id="KW-0288">FMN</keyword>
<sequence>MKKNAFMLDAGIDVPLICGAMYPCSNPELVAAVSKAGGLGIVQPVSMIFAHGHELRDGIKFIRAITRKPIGFNALVEKSYPRYEKRMRQWVDIALEEEIKFFVTALGKPEWVVEKVHAAGGVVYHDVTEGKWAKKALDSGVDGLICVNDRAGGHAGALSTEKLYKEVSRFGVPLICAGGISDERGFIKALETGYSGVQMGTRFIATSECNSHDDYKEAILQAVETDIVLTEKITGLPVSVIRTPYVEKQGVKAGPLARRLLRRNSSRKWMRMIYTLRSIFRLRKASQKGKVYMEYFQAGKSVDGISSVRPASEIVKSFAKAAVAVGK</sequence>
<organism evidence="4">
    <name type="scientific">hydrothermal vent metagenome</name>
    <dbReference type="NCBI Taxonomy" id="652676"/>
    <lineage>
        <taxon>unclassified sequences</taxon>
        <taxon>metagenomes</taxon>
        <taxon>ecological metagenomes</taxon>
    </lineage>
</organism>
<dbReference type="GO" id="GO:0018580">
    <property type="term" value="F:nitronate monooxygenase activity"/>
    <property type="evidence" value="ECO:0007669"/>
    <property type="project" value="InterPro"/>
</dbReference>
<dbReference type="Pfam" id="PF03060">
    <property type="entry name" value="NMO"/>
    <property type="match status" value="1"/>
</dbReference>
<evidence type="ECO:0000256" key="3">
    <source>
        <dbReference type="ARBA" id="ARBA00023002"/>
    </source>
</evidence>
<dbReference type="PANTHER" id="PTHR32332:SF20">
    <property type="entry name" value="2-NITROPROPANE DIOXYGENASE-LIKE PROTEIN"/>
    <property type="match status" value="1"/>
</dbReference>
<keyword evidence="1" id="KW-0285">Flavoprotein</keyword>
<dbReference type="PANTHER" id="PTHR32332">
    <property type="entry name" value="2-NITROPROPANE DIOXYGENASE"/>
    <property type="match status" value="1"/>
</dbReference>
<dbReference type="InterPro" id="IPR013785">
    <property type="entry name" value="Aldolase_TIM"/>
</dbReference>
<dbReference type="SUPFAM" id="SSF51412">
    <property type="entry name" value="Inosine monophosphate dehydrogenase (IMPDH)"/>
    <property type="match status" value="1"/>
</dbReference>
<protein>
    <submittedName>
        <fullName evidence="4">Enoyl-[acyl-carrier-protein] reductase [FMN]</fullName>
        <ecNumber evidence="4">1.3.1.9</ecNumber>
    </submittedName>
</protein>
<keyword evidence="3 4" id="KW-0560">Oxidoreductase</keyword>
<dbReference type="EMBL" id="UOGE01000028">
    <property type="protein sequence ID" value="VAX17919.1"/>
    <property type="molecule type" value="Genomic_DNA"/>
</dbReference>
<evidence type="ECO:0000256" key="2">
    <source>
        <dbReference type="ARBA" id="ARBA00022643"/>
    </source>
</evidence>
<dbReference type="InterPro" id="IPR004136">
    <property type="entry name" value="NMO"/>
</dbReference>
<dbReference type="GO" id="GO:0004318">
    <property type="term" value="F:enoyl-[acyl-carrier-protein] reductase (NADH) activity"/>
    <property type="evidence" value="ECO:0007669"/>
    <property type="project" value="UniProtKB-EC"/>
</dbReference>
<evidence type="ECO:0000256" key="1">
    <source>
        <dbReference type="ARBA" id="ARBA00022630"/>
    </source>
</evidence>
<evidence type="ECO:0000313" key="4">
    <source>
        <dbReference type="EMBL" id="VAX17919.1"/>
    </source>
</evidence>
<dbReference type="AlphaFoldDB" id="A0A3B1BIU4"/>
<dbReference type="EC" id="1.3.1.9" evidence="4"/>
<gene>
    <name evidence="4" type="ORF">MNBD_NITROSPINAE02-623</name>
</gene>
<name>A0A3B1BIU4_9ZZZZ</name>
<reference evidence="4" key="1">
    <citation type="submission" date="2018-06" db="EMBL/GenBank/DDBJ databases">
        <authorList>
            <person name="Zhirakovskaya E."/>
        </authorList>
    </citation>
    <scope>NUCLEOTIDE SEQUENCE</scope>
</reference>
<accession>A0A3B1BIU4</accession>
<dbReference type="CDD" id="cd04730">
    <property type="entry name" value="NPD_like"/>
    <property type="match status" value="1"/>
</dbReference>
<dbReference type="Gene3D" id="3.20.20.70">
    <property type="entry name" value="Aldolase class I"/>
    <property type="match status" value="1"/>
</dbReference>
<proteinExistence type="predicted"/>